<organism evidence="2">
    <name type="scientific">Sporisorium scitamineum</name>
    <dbReference type="NCBI Taxonomy" id="49012"/>
    <lineage>
        <taxon>Eukaryota</taxon>
        <taxon>Fungi</taxon>
        <taxon>Dikarya</taxon>
        <taxon>Basidiomycota</taxon>
        <taxon>Ustilaginomycotina</taxon>
        <taxon>Ustilaginomycetes</taxon>
        <taxon>Ustilaginales</taxon>
        <taxon>Ustilaginaceae</taxon>
        <taxon>Sporisorium</taxon>
    </lineage>
</organism>
<feature type="compositionally biased region" description="Polar residues" evidence="1">
    <location>
        <begin position="519"/>
        <end position="535"/>
    </location>
</feature>
<feature type="compositionally biased region" description="Polar residues" evidence="1">
    <location>
        <begin position="1137"/>
        <end position="1148"/>
    </location>
</feature>
<dbReference type="OrthoDB" id="5382203at2759"/>
<feature type="compositionally biased region" description="Polar residues" evidence="1">
    <location>
        <begin position="1018"/>
        <end position="1030"/>
    </location>
</feature>
<name>A0A140KME0_9BASI</name>
<feature type="compositionally biased region" description="Low complexity" evidence="1">
    <location>
        <begin position="735"/>
        <end position="747"/>
    </location>
</feature>
<feature type="compositionally biased region" description="Low complexity" evidence="1">
    <location>
        <begin position="902"/>
        <end position="914"/>
    </location>
</feature>
<feature type="compositionally biased region" description="Low complexity" evidence="1">
    <location>
        <begin position="300"/>
        <end position="330"/>
    </location>
</feature>
<sequence>MPSSASDNNAATTLIDVPSLISARSANSLISDNRPTRIQSETLLVLNGLLDELLLAILTSAKSLATDRIKTDGVLRVLNNNLLAKDAVLEAELELRSFVDGKRAEGARVPLGLMATSRLDGTDGFPVQAAYKALKTRCEYYSTLNECQDDSAARDQNLMSSDGRPIATVTPGAAIYVTALLEYVGVHILQNVSRVIERDNSDEASLYDLRAAITEDEQLNPLFSKMSIKQELARRIDVLESRRRKITEEGAARGLRSDARVVKPWHVPTEGDFDEAAGPTLFSSKRASLQQPQRSNNGIASSSSSRHGHAASSSMGHSDSFHGSTSTLRTSTSLANNATDANNGFISPGAGSNGKQNGARTSIGLGNGGARPEAGASNAASVGRRPNSDRSWSGVFGGIKRRNSFKQGSESAATSGRLVLPTDATSPGATQAESALDPEDDFEAIMLSGQTMKVSLTPNRLHTIEVAKKGTDVNVSSIRRRPGTPSVRQEATFAAPTLGRAPSSTSTHSSQLPAGGDTSAATANERLSTSSSATPSDAGMARPSSRASLSAAMRPERRTAAPPPSSYRSPSPLLVGKQSVLARNVAEEDAASAVPPTPSSSVFRRQTPRLQPRNDEEERSSSAAKDLVDLFKSTPPSATQERFGAIASDTSSYMDGGAKKTAMGDRVRTLFGRKSSSSTGHGSPSSPRQRVFQMHQRTDTKASLEGSQDTYNTSSATNSMDQARSLVSPNEVPFNRNTASRSSTSTSEHPAVSADAAMEAKPTPDVAVVEPEHAPASKAAIGLGVGVAAVAGAGAAGAVAGARSPSYGSRSTSYASQTPSTVEGAAQDGSVADDASSTSKSKAQDELVSRKVPWGYKRNSTSTSTAIERSSTPSSDRRRSVGYQSSNGHGVLPLRSQGGAGASDAGHGAVSGGSPVAVASDEGVATTASNNTVSRSTNAPTAWSGSTPSWAPSQTLVRRGSFGSRPTSAQPSARRLGASLETIQILAELERAMRSCHTVDECRALVRKAMHADGAPISPSSTRANGLTDENSAAGENGNARGANGNVSNSAAATSGAVVGTAATIGAAAASAKPASNQDAADKAEETAALNGRERGLEPSIKAAPVPKLGAEDENTSLAKVEAGLVVAWLLGGDDNPSPTRTVTSNELSAERERQGRESEEERKQGQEQKVKRVVPAAINVAGRKAEAASEGPQLLESTVDADVGVLASSSVVSLQSNYRDAHEEV</sequence>
<evidence type="ECO:0000313" key="2">
    <source>
        <dbReference type="EMBL" id="CDR87271.1"/>
    </source>
</evidence>
<feature type="compositionally biased region" description="Low complexity" evidence="1">
    <location>
        <begin position="1031"/>
        <end position="1046"/>
    </location>
</feature>
<feature type="compositionally biased region" description="Basic and acidic residues" evidence="1">
    <location>
        <begin position="1080"/>
        <end position="1097"/>
    </location>
</feature>
<proteinExistence type="predicted"/>
<feature type="compositionally biased region" description="Polar residues" evidence="1">
    <location>
        <begin position="858"/>
        <end position="868"/>
    </location>
</feature>
<dbReference type="EMBL" id="LK056653">
    <property type="protein sequence ID" value="CDR87271.1"/>
    <property type="molecule type" value="Genomic_DNA"/>
</dbReference>
<feature type="compositionally biased region" description="Polar residues" evidence="1">
    <location>
        <begin position="405"/>
        <end position="414"/>
    </location>
</feature>
<feature type="compositionally biased region" description="Low complexity" evidence="1">
    <location>
        <begin position="540"/>
        <end position="553"/>
    </location>
</feature>
<reference evidence="2" key="1">
    <citation type="submission" date="2014-06" db="EMBL/GenBank/DDBJ databases">
        <authorList>
            <person name="Ju J."/>
            <person name="Zhang J."/>
        </authorList>
    </citation>
    <scope>NUCLEOTIDE SEQUENCE</scope>
    <source>
        <strain evidence="2">SscI8</strain>
    </source>
</reference>
<feature type="region of interest" description="Disordered" evidence="1">
    <location>
        <begin position="795"/>
        <end position="975"/>
    </location>
</feature>
<accession>A0A140KME0</accession>
<feature type="region of interest" description="Disordered" evidence="1">
    <location>
        <begin position="475"/>
        <end position="573"/>
    </location>
</feature>
<feature type="region of interest" description="Disordered" evidence="1">
    <location>
        <begin position="1131"/>
        <end position="1171"/>
    </location>
</feature>
<feature type="compositionally biased region" description="Low complexity" evidence="1">
    <location>
        <begin position="830"/>
        <end position="841"/>
    </location>
</feature>
<feature type="compositionally biased region" description="Polar residues" evidence="1">
    <location>
        <begin position="806"/>
        <end position="821"/>
    </location>
</feature>
<feature type="region of interest" description="Disordered" evidence="1">
    <location>
        <begin position="1014"/>
        <end position="1046"/>
    </location>
</feature>
<feature type="region of interest" description="Disordered" evidence="1">
    <location>
        <begin position="587"/>
        <end position="627"/>
    </location>
</feature>
<feature type="region of interest" description="Disordered" evidence="1">
    <location>
        <begin position="286"/>
        <end position="330"/>
    </location>
</feature>
<feature type="compositionally biased region" description="Polar residues" evidence="1">
    <location>
        <begin position="926"/>
        <end position="956"/>
    </location>
</feature>
<feature type="region of interest" description="Disordered" evidence="1">
    <location>
        <begin position="345"/>
        <end position="438"/>
    </location>
</feature>
<dbReference type="Gene3D" id="1.10.20.10">
    <property type="entry name" value="Histone, subunit A"/>
    <property type="match status" value="1"/>
</dbReference>
<feature type="compositionally biased region" description="Polar residues" evidence="1">
    <location>
        <begin position="705"/>
        <end position="728"/>
    </location>
</feature>
<feature type="compositionally biased region" description="Polar residues" evidence="1">
    <location>
        <begin position="286"/>
        <end position="299"/>
    </location>
</feature>
<dbReference type="AlphaFoldDB" id="A0A140KME0"/>
<feature type="compositionally biased region" description="Basic and acidic residues" evidence="1">
    <location>
        <begin position="1149"/>
        <end position="1171"/>
    </location>
</feature>
<evidence type="ECO:0000256" key="1">
    <source>
        <dbReference type="SAM" id="MobiDB-lite"/>
    </source>
</evidence>
<feature type="compositionally biased region" description="Polar residues" evidence="1">
    <location>
        <begin position="502"/>
        <end position="512"/>
    </location>
</feature>
<gene>
    <name evidence="2" type="ORF">SPSC_00397</name>
</gene>
<feature type="compositionally biased region" description="Low complexity" evidence="1">
    <location>
        <begin position="675"/>
        <end position="687"/>
    </location>
</feature>
<dbReference type="InterPro" id="IPR009072">
    <property type="entry name" value="Histone-fold"/>
</dbReference>
<protein>
    <submittedName>
        <fullName evidence="2">Uncharacterized protein</fullName>
    </submittedName>
</protein>
<feature type="region of interest" description="Disordered" evidence="1">
    <location>
        <begin position="1071"/>
        <end position="1108"/>
    </location>
</feature>
<feature type="compositionally biased region" description="Low complexity" evidence="1">
    <location>
        <begin position="591"/>
        <end position="602"/>
    </location>
</feature>
<dbReference type="GO" id="GO:0046982">
    <property type="term" value="F:protein heterodimerization activity"/>
    <property type="evidence" value="ECO:0007669"/>
    <property type="project" value="InterPro"/>
</dbReference>
<feature type="compositionally biased region" description="Polar residues" evidence="1">
    <location>
        <begin position="423"/>
        <end position="433"/>
    </location>
</feature>
<feature type="region of interest" description="Disordered" evidence="1">
    <location>
        <begin position="672"/>
        <end position="766"/>
    </location>
</feature>